<protein>
    <submittedName>
        <fullName evidence="8">Alpha-oxoamine synthase</fullName>
        <ecNumber evidence="8">2.3.1.47</ecNumber>
    </submittedName>
</protein>
<dbReference type="GO" id="GO:0030170">
    <property type="term" value="F:pyridoxal phosphate binding"/>
    <property type="evidence" value="ECO:0007669"/>
    <property type="project" value="InterPro"/>
</dbReference>
<dbReference type="PANTHER" id="PTHR13693">
    <property type="entry name" value="CLASS II AMINOTRANSFERASE/8-AMINO-7-OXONONANOATE SYNTHASE"/>
    <property type="match status" value="1"/>
</dbReference>
<dbReference type="EC" id="2.3.1.47" evidence="8"/>
<gene>
    <name evidence="8" type="ORF">CCAND38_240028</name>
</gene>
<dbReference type="PROSITE" id="PS00599">
    <property type="entry name" value="AA_TRANSFER_CLASS_2"/>
    <property type="match status" value="1"/>
</dbReference>
<dbReference type="RefSeq" id="WP_042344009.1">
    <property type="nucleotide sequence ID" value="NZ_CDOI01000134.1"/>
</dbReference>
<comment type="pathway">
    <text evidence="2">Lipid metabolism.</text>
</comment>
<dbReference type="SUPFAM" id="SSF53383">
    <property type="entry name" value="PLP-dependent transferases"/>
    <property type="match status" value="1"/>
</dbReference>
<dbReference type="InterPro" id="IPR015421">
    <property type="entry name" value="PyrdxlP-dep_Trfase_major"/>
</dbReference>
<dbReference type="Gene3D" id="3.90.1150.10">
    <property type="entry name" value="Aspartate Aminotransferase, domain 1"/>
    <property type="match status" value="1"/>
</dbReference>
<evidence type="ECO:0000313" key="9">
    <source>
        <dbReference type="Proteomes" id="UP000045051"/>
    </source>
</evidence>
<dbReference type="AlphaFoldDB" id="A0A0B7I3R8"/>
<evidence type="ECO:0000256" key="6">
    <source>
        <dbReference type="RuleBase" id="RU003693"/>
    </source>
</evidence>
<evidence type="ECO:0000256" key="5">
    <source>
        <dbReference type="ARBA" id="ARBA00022898"/>
    </source>
</evidence>
<dbReference type="Pfam" id="PF00155">
    <property type="entry name" value="Aminotran_1_2"/>
    <property type="match status" value="1"/>
</dbReference>
<accession>A0A0B7I3R8</accession>
<evidence type="ECO:0000256" key="3">
    <source>
        <dbReference type="ARBA" id="ARBA00010008"/>
    </source>
</evidence>
<keyword evidence="9" id="KW-1185">Reference proteome</keyword>
<organism evidence="8 9">
    <name type="scientific">Capnocytophaga canis</name>
    <dbReference type="NCBI Taxonomy" id="1848903"/>
    <lineage>
        <taxon>Bacteria</taxon>
        <taxon>Pseudomonadati</taxon>
        <taxon>Bacteroidota</taxon>
        <taxon>Flavobacteriia</taxon>
        <taxon>Flavobacteriales</taxon>
        <taxon>Flavobacteriaceae</taxon>
        <taxon>Capnocytophaga</taxon>
    </lineage>
</organism>
<evidence type="ECO:0000259" key="7">
    <source>
        <dbReference type="Pfam" id="PF00155"/>
    </source>
</evidence>
<dbReference type="GO" id="GO:0009102">
    <property type="term" value="P:biotin biosynthetic process"/>
    <property type="evidence" value="ECO:0007669"/>
    <property type="project" value="TreeGrafter"/>
</dbReference>
<sequence length="380" mass="42616">MRIPEHIHKKIADRKADNAFRTLKDNLFTIDFFSNDYIGFASSKAIHAEVEKILAEQKWQHGATGSRLLSGNHSLYEVAENEITKFHNSESALLFNSGYDANVGFFSCIPQRNDIMLYDSYIHASIRDGISLGLTKSYKFKHNDLSDLEKLLKKFSSSKQTTFVATESVFSMDGDSPDLLKMTELCEQYGAFLIVDEAHALGVFGQFGCGLVQHLGLENRVFARIVTYGKALGCHGAAILSSGVVKDYLINFARSLIYTTAMPPQSVAHIVAGYRQLKKTTHIKKLQENISLFKNTLEKHKKNYSFIHSDSSIQAMIVSGNDFVKSVAEQLQNKGFGVMPILSPTIPKGEERLRICLHSFNTEEEILNLVNNILYLNELC</sequence>
<dbReference type="PANTHER" id="PTHR13693:SF77">
    <property type="entry name" value="8-AMINO-7-OXONONANOATE SYNTHASE"/>
    <property type="match status" value="1"/>
</dbReference>
<evidence type="ECO:0000256" key="4">
    <source>
        <dbReference type="ARBA" id="ARBA00022679"/>
    </source>
</evidence>
<dbReference type="Proteomes" id="UP000045051">
    <property type="component" value="Unassembled WGS sequence"/>
</dbReference>
<comment type="similarity">
    <text evidence="3">Belongs to the class-II pyridoxal-phosphate-dependent aminotransferase family. BioF subfamily.</text>
</comment>
<proteinExistence type="inferred from homology"/>
<keyword evidence="8" id="KW-0012">Acyltransferase</keyword>
<evidence type="ECO:0000313" key="8">
    <source>
        <dbReference type="EMBL" id="CEN45414.1"/>
    </source>
</evidence>
<keyword evidence="4 8" id="KW-0808">Transferase</keyword>
<evidence type="ECO:0000256" key="2">
    <source>
        <dbReference type="ARBA" id="ARBA00005189"/>
    </source>
</evidence>
<reference evidence="8 9" key="1">
    <citation type="submission" date="2015-01" db="EMBL/GenBank/DDBJ databases">
        <authorList>
            <person name="Xiang T."/>
            <person name="Song Y."/>
            <person name="Huang L."/>
            <person name="Wang B."/>
            <person name="Wu P."/>
        </authorList>
    </citation>
    <scope>NUCLEOTIDE SEQUENCE [LARGE SCALE GENOMIC DNA]</scope>
    <source>
        <strain evidence="8 9">CcD38</strain>
    </source>
</reference>
<dbReference type="InterPro" id="IPR050087">
    <property type="entry name" value="AON_synthase_class-II"/>
</dbReference>
<name>A0A0B7I3R8_9FLAO</name>
<dbReference type="InterPro" id="IPR015422">
    <property type="entry name" value="PyrdxlP-dep_Trfase_small"/>
</dbReference>
<dbReference type="EMBL" id="CDOI01000134">
    <property type="protein sequence ID" value="CEN45414.1"/>
    <property type="molecule type" value="Genomic_DNA"/>
</dbReference>
<feature type="domain" description="Aminotransferase class I/classII large" evidence="7">
    <location>
        <begin position="30"/>
        <end position="373"/>
    </location>
</feature>
<dbReference type="InterPro" id="IPR001917">
    <property type="entry name" value="Aminotrans_II_pyridoxalP_BS"/>
</dbReference>
<dbReference type="GO" id="GO:0008710">
    <property type="term" value="F:8-amino-7-oxononanoate synthase activity"/>
    <property type="evidence" value="ECO:0007669"/>
    <property type="project" value="UniProtKB-EC"/>
</dbReference>
<comment type="cofactor">
    <cofactor evidence="1 6">
        <name>pyridoxal 5'-phosphate</name>
        <dbReference type="ChEBI" id="CHEBI:597326"/>
    </cofactor>
</comment>
<keyword evidence="5 6" id="KW-0663">Pyridoxal phosphate</keyword>
<dbReference type="InterPro" id="IPR015424">
    <property type="entry name" value="PyrdxlP-dep_Trfase"/>
</dbReference>
<dbReference type="InterPro" id="IPR004839">
    <property type="entry name" value="Aminotransferase_I/II_large"/>
</dbReference>
<evidence type="ECO:0000256" key="1">
    <source>
        <dbReference type="ARBA" id="ARBA00001933"/>
    </source>
</evidence>
<dbReference type="Gene3D" id="3.40.640.10">
    <property type="entry name" value="Type I PLP-dependent aspartate aminotransferase-like (Major domain)"/>
    <property type="match status" value="1"/>
</dbReference>